<dbReference type="KEGG" id="oca:OCAR_4379"/>
<reference evidence="7 8" key="1">
    <citation type="journal article" date="2011" name="J. Bacteriol.">
        <title>Complete genome sequences of the chemolithoautotrophic Oligotropha carboxidovorans strains OM4 and OM5.</title>
        <authorList>
            <person name="Volland S."/>
            <person name="Rachinger M."/>
            <person name="Strittmatter A."/>
            <person name="Daniel R."/>
            <person name="Gottschalk G."/>
            <person name="Meyer O."/>
        </authorList>
    </citation>
    <scope>NUCLEOTIDE SEQUENCE [LARGE SCALE GENOMIC DNA]</scope>
    <source>
        <strain evidence="8">ATCC 49405 / DSM 1227 / KCTC 32145 / OM5</strain>
    </source>
</reference>
<dbReference type="SUPFAM" id="SSF51735">
    <property type="entry name" value="NAD(P)-binding Rossmann-fold domains"/>
    <property type="match status" value="1"/>
</dbReference>
<evidence type="ECO:0000256" key="3">
    <source>
        <dbReference type="ARBA" id="ARBA00023027"/>
    </source>
</evidence>
<proteinExistence type="inferred from homology"/>
<dbReference type="Proteomes" id="UP000007730">
    <property type="component" value="Chromosome"/>
</dbReference>
<dbReference type="InterPro" id="IPR050223">
    <property type="entry name" value="D-isomer_2-hydroxyacid_DH"/>
</dbReference>
<dbReference type="Gene3D" id="3.40.50.720">
    <property type="entry name" value="NAD(P)-binding Rossmann-like Domain"/>
    <property type="match status" value="2"/>
</dbReference>
<evidence type="ECO:0000313" key="7">
    <source>
        <dbReference type="EMBL" id="AEI04883.1"/>
    </source>
</evidence>
<evidence type="ECO:0000259" key="6">
    <source>
        <dbReference type="Pfam" id="PF02826"/>
    </source>
</evidence>
<dbReference type="STRING" id="504832.OCA5_c01510"/>
<accession>B6JAK0</accession>
<sequence length="315" mass="34480">MTEKPEIFARGRFPDPTEELLEQHFNVHWERRADDRARMLADIGPRIRAIATTSAQRTGGDLLDYFPNLEILSTFSVGYEHVDIPAARSRKILVTNTPDVLNECVADFAIGQTIMLLRRMGEGERYLRAGQWPKGAFPLGAHLGGRTLGLYGLGGIGSRIATRATAFGMKIAYHGRRRRPEYPDYAYHDTLVGLAKACDVLIAVLHPSPETIGSINAEVLEALGPKGYLINVARASIVDRDALLHALQNKTIAGAAIDVFWNEPNADTAFFDLERVVLTPHQGGASVETRAAMGRLMVDNLLGHFSGQGVLTPVS</sequence>
<evidence type="ECO:0000259" key="5">
    <source>
        <dbReference type="Pfam" id="PF00389"/>
    </source>
</evidence>
<dbReference type="PANTHER" id="PTHR10996">
    <property type="entry name" value="2-HYDROXYACID DEHYDROGENASE-RELATED"/>
    <property type="match status" value="1"/>
</dbReference>
<dbReference type="HOGENOM" id="CLU_019796_1_2_5"/>
<dbReference type="eggNOG" id="COG1052">
    <property type="taxonomic scope" value="Bacteria"/>
</dbReference>
<comment type="similarity">
    <text evidence="4">Belongs to the D-isomer specific 2-hydroxyacid dehydrogenase family.</text>
</comment>
<dbReference type="RefSeq" id="WP_012561556.1">
    <property type="nucleotide sequence ID" value="NC_011386.1"/>
</dbReference>
<feature type="domain" description="D-isomer specific 2-hydroxyacid dehydrogenase NAD-binding" evidence="6">
    <location>
        <begin position="111"/>
        <end position="283"/>
    </location>
</feature>
<dbReference type="OrthoDB" id="9793626at2"/>
<dbReference type="FunFam" id="3.40.50.720:FF:000213">
    <property type="entry name" value="Putative 2-hydroxyacid dehydrogenase"/>
    <property type="match status" value="1"/>
</dbReference>
<dbReference type="GO" id="GO:0005829">
    <property type="term" value="C:cytosol"/>
    <property type="evidence" value="ECO:0007669"/>
    <property type="project" value="TreeGrafter"/>
</dbReference>
<dbReference type="GO" id="GO:0047964">
    <property type="term" value="F:glyoxylate reductase (NADH) activity"/>
    <property type="evidence" value="ECO:0007669"/>
    <property type="project" value="UniProtKB-EC"/>
</dbReference>
<evidence type="ECO:0000256" key="2">
    <source>
        <dbReference type="ARBA" id="ARBA00023002"/>
    </source>
</evidence>
<dbReference type="InterPro" id="IPR006140">
    <property type="entry name" value="D-isomer_DH_NAD-bd"/>
</dbReference>
<dbReference type="KEGG" id="ocg:OCA5_c01510"/>
<evidence type="ECO:0000256" key="4">
    <source>
        <dbReference type="RuleBase" id="RU003719"/>
    </source>
</evidence>
<dbReference type="GO" id="GO:0030267">
    <property type="term" value="F:glyoxylate reductase (NADPH) activity"/>
    <property type="evidence" value="ECO:0007669"/>
    <property type="project" value="TreeGrafter"/>
</dbReference>
<dbReference type="PANTHER" id="PTHR10996:SF178">
    <property type="entry name" value="2-HYDROXYACID DEHYDROGENASE YGL185C-RELATED"/>
    <property type="match status" value="1"/>
</dbReference>
<keyword evidence="1" id="KW-0521">NADP</keyword>
<dbReference type="SUPFAM" id="SSF52283">
    <property type="entry name" value="Formate/glycerate dehydrogenase catalytic domain-like"/>
    <property type="match status" value="1"/>
</dbReference>
<dbReference type="InterPro" id="IPR036291">
    <property type="entry name" value="NAD(P)-bd_dom_sf"/>
</dbReference>
<keyword evidence="8" id="KW-1185">Reference proteome</keyword>
<keyword evidence="3" id="KW-0520">NAD</keyword>
<dbReference type="Pfam" id="PF00389">
    <property type="entry name" value="2-Hacid_dh"/>
    <property type="match status" value="1"/>
</dbReference>
<dbReference type="InterPro" id="IPR006139">
    <property type="entry name" value="D-isomer_2_OHA_DH_cat_dom"/>
</dbReference>
<protein>
    <submittedName>
        <fullName evidence="7">Glyoxylate reductase GyaR</fullName>
        <ecNumber evidence="7">1.1.1.26</ecNumber>
    </submittedName>
</protein>
<name>B6JAK0_AFIC5</name>
<dbReference type="GO" id="GO:0051287">
    <property type="term" value="F:NAD binding"/>
    <property type="evidence" value="ECO:0007669"/>
    <property type="project" value="InterPro"/>
</dbReference>
<dbReference type="AlphaFoldDB" id="B6JAK0"/>
<gene>
    <name evidence="7" type="primary">gyaR2</name>
    <name evidence="7" type="ordered locus">OCA5_c01510</name>
</gene>
<dbReference type="PATRIC" id="fig|504832.7.peg.159"/>
<evidence type="ECO:0000256" key="1">
    <source>
        <dbReference type="ARBA" id="ARBA00022857"/>
    </source>
</evidence>
<dbReference type="EMBL" id="CP002826">
    <property type="protein sequence ID" value="AEI04883.1"/>
    <property type="molecule type" value="Genomic_DNA"/>
</dbReference>
<dbReference type="CDD" id="cd12156">
    <property type="entry name" value="HPPR"/>
    <property type="match status" value="1"/>
</dbReference>
<dbReference type="GO" id="GO:0016618">
    <property type="term" value="F:hydroxypyruvate reductase [NAD(P)H] activity"/>
    <property type="evidence" value="ECO:0007669"/>
    <property type="project" value="TreeGrafter"/>
</dbReference>
<evidence type="ECO:0000313" key="8">
    <source>
        <dbReference type="Proteomes" id="UP000007730"/>
    </source>
</evidence>
<feature type="domain" description="D-isomer specific 2-hydroxyacid dehydrogenase catalytic" evidence="5">
    <location>
        <begin position="16"/>
        <end position="314"/>
    </location>
</feature>
<organism evidence="7 8">
    <name type="scientific">Afipia carboxidovorans (strain ATCC 49405 / DSM 1227 / KCTC 32145 / OM5)</name>
    <name type="common">Oligotropha carboxidovorans</name>
    <dbReference type="NCBI Taxonomy" id="504832"/>
    <lineage>
        <taxon>Bacteria</taxon>
        <taxon>Pseudomonadati</taxon>
        <taxon>Pseudomonadota</taxon>
        <taxon>Alphaproteobacteria</taxon>
        <taxon>Hyphomicrobiales</taxon>
        <taxon>Nitrobacteraceae</taxon>
        <taxon>Afipia</taxon>
    </lineage>
</organism>
<dbReference type="EC" id="1.1.1.26" evidence="7"/>
<dbReference type="Pfam" id="PF02826">
    <property type="entry name" value="2-Hacid_dh_C"/>
    <property type="match status" value="1"/>
</dbReference>
<keyword evidence="2 4" id="KW-0560">Oxidoreductase</keyword>